<organism evidence="2 3">
    <name type="scientific">Hymenobacter humi</name>
    <dbReference type="NCBI Taxonomy" id="1411620"/>
    <lineage>
        <taxon>Bacteria</taxon>
        <taxon>Pseudomonadati</taxon>
        <taxon>Bacteroidota</taxon>
        <taxon>Cytophagia</taxon>
        <taxon>Cytophagales</taxon>
        <taxon>Hymenobacteraceae</taxon>
        <taxon>Hymenobacter</taxon>
    </lineage>
</organism>
<proteinExistence type="predicted"/>
<reference evidence="3" key="1">
    <citation type="journal article" date="2019" name="Int. J. Syst. Evol. Microbiol.">
        <title>The Global Catalogue of Microorganisms (GCM) 10K type strain sequencing project: providing services to taxonomists for standard genome sequencing and annotation.</title>
        <authorList>
            <consortium name="The Broad Institute Genomics Platform"/>
            <consortium name="The Broad Institute Genome Sequencing Center for Infectious Disease"/>
            <person name="Wu L."/>
            <person name="Ma J."/>
        </authorList>
    </citation>
    <scope>NUCLEOTIDE SEQUENCE [LARGE SCALE GENOMIC DNA]</scope>
    <source>
        <strain evidence="3">JCM 19635</strain>
    </source>
</reference>
<keyword evidence="1" id="KW-0812">Transmembrane</keyword>
<comment type="caution">
    <text evidence="2">The sequence shown here is derived from an EMBL/GenBank/DDBJ whole genome shotgun (WGS) entry which is preliminary data.</text>
</comment>
<sequence>MSIQTRRIQYFFFGQNFSDGLRTTLAILLPALVFSQLGYFNEGFTISTGAVCLSIPDMPGPAGHRRNGMLAALALVVVTALLTGLAAANVWLLGLVVGACAFGLTMLLVWGGRAGAVGTAALLNVVLVLAQPPP</sequence>
<evidence type="ECO:0000256" key="1">
    <source>
        <dbReference type="SAM" id="Phobius"/>
    </source>
</evidence>
<evidence type="ECO:0000313" key="2">
    <source>
        <dbReference type="EMBL" id="MFC7667469.1"/>
    </source>
</evidence>
<keyword evidence="1" id="KW-1133">Transmembrane helix</keyword>
<protein>
    <recommendedName>
        <fullName evidence="4">FUSC family protein</fullName>
    </recommendedName>
</protein>
<accession>A0ABW2U4W9</accession>
<evidence type="ECO:0000313" key="3">
    <source>
        <dbReference type="Proteomes" id="UP001596513"/>
    </source>
</evidence>
<feature type="transmembrane region" description="Helical" evidence="1">
    <location>
        <begin position="71"/>
        <end position="104"/>
    </location>
</feature>
<dbReference type="EMBL" id="JBHTEK010000001">
    <property type="protein sequence ID" value="MFC7667469.1"/>
    <property type="molecule type" value="Genomic_DNA"/>
</dbReference>
<keyword evidence="3" id="KW-1185">Reference proteome</keyword>
<dbReference type="Proteomes" id="UP001596513">
    <property type="component" value="Unassembled WGS sequence"/>
</dbReference>
<evidence type="ECO:0008006" key="4">
    <source>
        <dbReference type="Google" id="ProtNLM"/>
    </source>
</evidence>
<dbReference type="RefSeq" id="WP_380202012.1">
    <property type="nucleotide sequence ID" value="NZ_JBHTEK010000001.1"/>
</dbReference>
<gene>
    <name evidence="2" type="ORF">ACFQT0_08775</name>
</gene>
<name>A0ABW2U4W9_9BACT</name>
<keyword evidence="1" id="KW-0472">Membrane</keyword>